<dbReference type="InterPro" id="IPR050639">
    <property type="entry name" value="SSR_resolvase"/>
</dbReference>
<dbReference type="Pfam" id="PF02796">
    <property type="entry name" value="HTH_7"/>
    <property type="match status" value="1"/>
</dbReference>
<accession>A0ABY6ZS64</accession>
<dbReference type="InterPro" id="IPR006119">
    <property type="entry name" value="Resolv_N"/>
</dbReference>
<dbReference type="RefSeq" id="WP_043266679.1">
    <property type="nucleotide sequence ID" value="NZ_CP113432.1"/>
</dbReference>
<protein>
    <submittedName>
        <fullName evidence="7">Recombinase family protein</fullName>
    </submittedName>
</protein>
<dbReference type="SUPFAM" id="SSF53041">
    <property type="entry name" value="Resolvase-like"/>
    <property type="match status" value="1"/>
</dbReference>
<evidence type="ECO:0000256" key="4">
    <source>
        <dbReference type="ARBA" id="ARBA00023172"/>
    </source>
</evidence>
<comment type="similarity">
    <text evidence="1">Belongs to the site-specific recombinase resolvase family.</text>
</comment>
<dbReference type="EMBL" id="CP113432">
    <property type="protein sequence ID" value="WAI47772.1"/>
    <property type="molecule type" value="Genomic_DNA"/>
</dbReference>
<feature type="active site" description="O-(5'-phospho-DNA)-serine intermediate" evidence="5">
    <location>
        <position position="10"/>
    </location>
</feature>
<organism evidence="7 8">
    <name type="scientific">Pseudomonas triclosanedens</name>
    <dbReference type="NCBI Taxonomy" id="2961893"/>
    <lineage>
        <taxon>Bacteria</taxon>
        <taxon>Pseudomonadati</taxon>
        <taxon>Pseudomonadota</taxon>
        <taxon>Gammaproteobacteria</taxon>
        <taxon>Pseudomonadales</taxon>
        <taxon>Pseudomonadaceae</taxon>
        <taxon>Pseudomonas</taxon>
    </lineage>
</organism>
<evidence type="ECO:0000313" key="7">
    <source>
        <dbReference type="EMBL" id="WAI47772.1"/>
    </source>
</evidence>
<dbReference type="PROSITE" id="PS00397">
    <property type="entry name" value="RECOMBINASES_1"/>
    <property type="match status" value="1"/>
</dbReference>
<keyword evidence="2" id="KW-0229">DNA integration</keyword>
<evidence type="ECO:0000259" key="6">
    <source>
        <dbReference type="PROSITE" id="PS51736"/>
    </source>
</evidence>
<dbReference type="SMART" id="SM00857">
    <property type="entry name" value="Resolvase"/>
    <property type="match status" value="1"/>
</dbReference>
<keyword evidence="8" id="KW-1185">Reference proteome</keyword>
<dbReference type="InterPro" id="IPR006118">
    <property type="entry name" value="Recombinase_CS"/>
</dbReference>
<dbReference type="Proteomes" id="UP001163624">
    <property type="component" value="Chromosome"/>
</dbReference>
<sequence length="186" mass="20372">MADIAYLRVSSTDQDTDRQLADSGLEFLRVFSDKASGKDASRPGLTDLFKAVRPGDTVHVHSIDRLARNLRDLCDIVQRLTSDGVSVRFHKENLTFRPDQEDPFAKMMLHVIGACAEFERAMIRGRQAEGIAKAKAKGIYKGRPASIDAAQVVELLDSGLGATEVAQRLGISRQSVYRLAKQGATA</sequence>
<dbReference type="Gene3D" id="3.40.50.1390">
    <property type="entry name" value="Resolvase, N-terminal catalytic domain"/>
    <property type="match status" value="1"/>
</dbReference>
<proteinExistence type="inferred from homology"/>
<reference evidence="7" key="1">
    <citation type="submission" date="2022-11" db="EMBL/GenBank/DDBJ databases">
        <title>Pseudomonas triclosanedens sp. nov., a triclosan degrader isolated from activated sludge.</title>
        <authorList>
            <person name="Yin Y."/>
            <person name="Lu Z."/>
        </authorList>
    </citation>
    <scope>NUCLEOTIDE SEQUENCE</scope>
    <source>
        <strain evidence="7">ZM23</strain>
    </source>
</reference>
<keyword evidence="4" id="KW-0233">DNA recombination</keyword>
<evidence type="ECO:0000256" key="5">
    <source>
        <dbReference type="PROSITE-ProRule" id="PRU10137"/>
    </source>
</evidence>
<name>A0ABY6ZS64_9PSED</name>
<dbReference type="InterPro" id="IPR009057">
    <property type="entry name" value="Homeodomain-like_sf"/>
</dbReference>
<dbReference type="PANTHER" id="PTHR30461:SF26">
    <property type="entry name" value="RESOLVASE HOMOLOG YNEB"/>
    <property type="match status" value="1"/>
</dbReference>
<dbReference type="SUPFAM" id="SSF46689">
    <property type="entry name" value="Homeodomain-like"/>
    <property type="match status" value="1"/>
</dbReference>
<dbReference type="Pfam" id="PF00239">
    <property type="entry name" value="Resolvase"/>
    <property type="match status" value="1"/>
</dbReference>
<dbReference type="CDD" id="cd03768">
    <property type="entry name" value="SR_ResInv"/>
    <property type="match status" value="1"/>
</dbReference>
<evidence type="ECO:0000313" key="8">
    <source>
        <dbReference type="Proteomes" id="UP001163624"/>
    </source>
</evidence>
<keyword evidence="3" id="KW-0238">DNA-binding</keyword>
<evidence type="ECO:0000256" key="2">
    <source>
        <dbReference type="ARBA" id="ARBA00022908"/>
    </source>
</evidence>
<feature type="domain" description="Resolvase/invertase-type recombinase catalytic" evidence="6">
    <location>
        <begin position="2"/>
        <end position="138"/>
    </location>
</feature>
<evidence type="ECO:0000256" key="1">
    <source>
        <dbReference type="ARBA" id="ARBA00009913"/>
    </source>
</evidence>
<evidence type="ECO:0000256" key="3">
    <source>
        <dbReference type="ARBA" id="ARBA00023125"/>
    </source>
</evidence>
<dbReference type="PROSITE" id="PS51736">
    <property type="entry name" value="RECOMBINASES_3"/>
    <property type="match status" value="1"/>
</dbReference>
<gene>
    <name evidence="7" type="ORF">OU419_18565</name>
</gene>
<dbReference type="Gene3D" id="1.10.10.60">
    <property type="entry name" value="Homeodomain-like"/>
    <property type="match status" value="1"/>
</dbReference>
<dbReference type="PANTHER" id="PTHR30461">
    <property type="entry name" value="DNA-INVERTASE FROM LAMBDOID PROPHAGE"/>
    <property type="match status" value="1"/>
</dbReference>
<dbReference type="InterPro" id="IPR006120">
    <property type="entry name" value="Resolvase_HTH_dom"/>
</dbReference>
<dbReference type="InterPro" id="IPR036162">
    <property type="entry name" value="Resolvase-like_N_sf"/>
</dbReference>